<evidence type="ECO:0000256" key="1">
    <source>
        <dbReference type="SAM" id="MobiDB-lite"/>
    </source>
</evidence>
<accession>N1QAJ1</accession>
<name>N1QAJ1_PSEFD</name>
<dbReference type="GeneID" id="19336861"/>
<reference evidence="2 3" key="1">
    <citation type="journal article" date="2012" name="PLoS Pathog.">
        <title>Diverse lifestyles and strategies of plant pathogenesis encoded in the genomes of eighteen Dothideomycetes fungi.</title>
        <authorList>
            <person name="Ohm R.A."/>
            <person name="Feau N."/>
            <person name="Henrissat B."/>
            <person name="Schoch C.L."/>
            <person name="Horwitz B.A."/>
            <person name="Barry K.W."/>
            <person name="Condon B.J."/>
            <person name="Copeland A.C."/>
            <person name="Dhillon B."/>
            <person name="Glaser F."/>
            <person name="Hesse C.N."/>
            <person name="Kosti I."/>
            <person name="LaButti K."/>
            <person name="Lindquist E.A."/>
            <person name="Lucas S."/>
            <person name="Salamov A.A."/>
            <person name="Bradshaw R.E."/>
            <person name="Ciuffetti L."/>
            <person name="Hamelin R.C."/>
            <person name="Kema G.H.J."/>
            <person name="Lawrence C."/>
            <person name="Scott J.A."/>
            <person name="Spatafora J.W."/>
            <person name="Turgeon B.G."/>
            <person name="de Wit P.J.G.M."/>
            <person name="Zhong S."/>
            <person name="Goodwin S.B."/>
            <person name="Grigoriev I.V."/>
        </authorList>
    </citation>
    <scope>NUCLEOTIDE SEQUENCE [LARGE SCALE GENOMIC DNA]</scope>
    <source>
        <strain evidence="2 3">CIRAD86</strain>
    </source>
</reference>
<dbReference type="EMBL" id="KB446555">
    <property type="protein sequence ID" value="EME87963.1"/>
    <property type="molecule type" value="Genomic_DNA"/>
</dbReference>
<dbReference type="KEGG" id="pfj:MYCFIDRAFT_209666"/>
<feature type="compositionally biased region" description="Polar residues" evidence="1">
    <location>
        <begin position="93"/>
        <end position="104"/>
    </location>
</feature>
<evidence type="ECO:0000313" key="2">
    <source>
        <dbReference type="EMBL" id="EME87963.1"/>
    </source>
</evidence>
<proteinExistence type="predicted"/>
<gene>
    <name evidence="2" type="ORF">MYCFIDRAFT_209666</name>
</gene>
<dbReference type="Proteomes" id="UP000016932">
    <property type="component" value="Unassembled WGS sequence"/>
</dbReference>
<protein>
    <submittedName>
        <fullName evidence="2">Uncharacterized protein</fullName>
    </submittedName>
</protein>
<dbReference type="AlphaFoldDB" id="N1QAJ1"/>
<dbReference type="HOGENOM" id="CLU_2074177_0_0_1"/>
<sequence length="118" mass="12008">MHPPTAHVAQGASPNGSLVAADGMSGPWPEGSKAIPQKQDQSPVPPGSAQSVGDMKVLPPAMPLAPSPGHQAALNVGSVPVKKMQPSPEPKPANTSLFPSSQSEALRASPQQSQQPPQ</sequence>
<feature type="region of interest" description="Disordered" evidence="1">
    <location>
        <begin position="1"/>
        <end position="118"/>
    </location>
</feature>
<keyword evidence="3" id="KW-1185">Reference proteome</keyword>
<feature type="compositionally biased region" description="Low complexity" evidence="1">
    <location>
        <begin position="109"/>
        <end position="118"/>
    </location>
</feature>
<organism evidence="2 3">
    <name type="scientific">Pseudocercospora fijiensis (strain CIRAD86)</name>
    <name type="common">Black leaf streak disease fungus</name>
    <name type="synonym">Mycosphaerella fijiensis</name>
    <dbReference type="NCBI Taxonomy" id="383855"/>
    <lineage>
        <taxon>Eukaryota</taxon>
        <taxon>Fungi</taxon>
        <taxon>Dikarya</taxon>
        <taxon>Ascomycota</taxon>
        <taxon>Pezizomycotina</taxon>
        <taxon>Dothideomycetes</taxon>
        <taxon>Dothideomycetidae</taxon>
        <taxon>Mycosphaerellales</taxon>
        <taxon>Mycosphaerellaceae</taxon>
        <taxon>Pseudocercospora</taxon>
    </lineage>
</organism>
<dbReference type="VEuPathDB" id="FungiDB:MYCFIDRAFT_209666"/>
<evidence type="ECO:0000313" key="3">
    <source>
        <dbReference type="Proteomes" id="UP000016932"/>
    </source>
</evidence>
<dbReference type="RefSeq" id="XP_007921214.1">
    <property type="nucleotide sequence ID" value="XM_007923023.1"/>
</dbReference>
<dbReference type="STRING" id="383855.N1QAJ1"/>